<dbReference type="SUPFAM" id="SSF50685">
    <property type="entry name" value="Barwin-like endoglucanases"/>
    <property type="match status" value="1"/>
</dbReference>
<dbReference type="GO" id="GO:0071555">
    <property type="term" value="P:cell wall organization"/>
    <property type="evidence" value="ECO:0007669"/>
    <property type="project" value="UniProtKB-KW"/>
</dbReference>
<gene>
    <name evidence="7" type="primary">mltA</name>
    <name evidence="7" type="ORF">NMK_1499</name>
</gene>
<dbReference type="InterPro" id="IPR010611">
    <property type="entry name" value="3D_dom"/>
</dbReference>
<dbReference type="CDD" id="cd14485">
    <property type="entry name" value="mltA_like_LT_A"/>
    <property type="match status" value="1"/>
</dbReference>
<dbReference type="OrthoDB" id="9783686at2"/>
<dbReference type="Gene3D" id="2.40.40.10">
    <property type="entry name" value="RlpA-like domain"/>
    <property type="match status" value="1"/>
</dbReference>
<dbReference type="InterPro" id="IPR026044">
    <property type="entry name" value="MltA"/>
</dbReference>
<sequence>MKKTAWLIALALSACATQPEKPSKTTTAAVAAPQAAACACVQEETPPIQIPDVERYVPPPTEPGAVEPVKVKEYQLLRPVEWTQVEGVETDNLSGAWGAWLQGCQALRKQDVWKQACDAAQQMAAPGKSDIRAYLQQYFTPYQVTNPDGTTTGLITGYYEPLLRGSRKRTDLYRYPLYSKPKDLITVDLGSEYPELAHRRLRGKLEGNRVAPYYSRGEIEITESPLSGYEMLWVADIIDLFFLQIQGSGVIQLENGERVHVGYADQNGQPYQSIGKVLINRGELTADKASMLGIKNWARANIGKLRDLLNSNPSYVFFRELPSGLPGPLGALGVPILAERALAVDPRYIPLGAPVFLSTTQPNSNRPMQRLMMAQDTGGAIKGAVRADFFWGAGNDAGRMAGAMKQQGKMWVLLPKEFSLSSN</sequence>
<dbReference type="PROSITE" id="PS51257">
    <property type="entry name" value="PROKAR_LIPOPROTEIN"/>
    <property type="match status" value="1"/>
</dbReference>
<reference evidence="7 8" key="1">
    <citation type="journal article" date="2018" name="Environ. Microbiol.">
        <title>Isolation and genomic characterization of Novimethylophilus kurashikiensis gen. nov. sp. nov., a new lanthanide-dependent methylotrophic species of Methylophilaceae.</title>
        <authorList>
            <person name="Lv H."/>
            <person name="Sahin N."/>
            <person name="Tani A."/>
        </authorList>
    </citation>
    <scope>NUCLEOTIDE SEQUENCE [LARGE SCALE GENOMIC DNA]</scope>
    <source>
        <strain evidence="7 8">La2-4</strain>
    </source>
</reference>
<dbReference type="EC" id="4.2.2.n1" evidence="2"/>
<evidence type="ECO:0000256" key="3">
    <source>
        <dbReference type="ARBA" id="ARBA00023239"/>
    </source>
</evidence>
<evidence type="ECO:0000259" key="6">
    <source>
        <dbReference type="SMART" id="SM00925"/>
    </source>
</evidence>
<evidence type="ECO:0000313" key="7">
    <source>
        <dbReference type="EMBL" id="GBG13946.1"/>
    </source>
</evidence>
<keyword evidence="4" id="KW-0961">Cell wall biogenesis/degradation</keyword>
<dbReference type="Pfam" id="PF06725">
    <property type="entry name" value="3D"/>
    <property type="match status" value="1"/>
</dbReference>
<proteinExistence type="predicted"/>
<dbReference type="PIRSF" id="PIRSF019422">
    <property type="entry name" value="MltA"/>
    <property type="match status" value="1"/>
</dbReference>
<dbReference type="GO" id="GO:0008933">
    <property type="term" value="F:peptidoglycan lytic transglycosylase activity"/>
    <property type="evidence" value="ECO:0007669"/>
    <property type="project" value="TreeGrafter"/>
</dbReference>
<dbReference type="PANTHER" id="PTHR30124:SF0">
    <property type="entry name" value="MEMBRANE-BOUND LYTIC MUREIN TRANSGLYCOSYLASE A"/>
    <property type="match status" value="1"/>
</dbReference>
<keyword evidence="3" id="KW-0456">Lyase</keyword>
<evidence type="ECO:0000256" key="4">
    <source>
        <dbReference type="ARBA" id="ARBA00023316"/>
    </source>
</evidence>
<evidence type="ECO:0000313" key="8">
    <source>
        <dbReference type="Proteomes" id="UP000245081"/>
    </source>
</evidence>
<dbReference type="Gene3D" id="2.40.240.50">
    <property type="entry name" value="Barwin-like endoglucanases"/>
    <property type="match status" value="1"/>
</dbReference>
<protein>
    <recommendedName>
        <fullName evidence="2">peptidoglycan lytic exotransglycosylase</fullName>
        <ecNumber evidence="2">4.2.2.n1</ecNumber>
    </recommendedName>
    <alternativeName>
        <fullName evidence="5">Murein hydrolase A</fullName>
    </alternativeName>
</protein>
<dbReference type="InterPro" id="IPR005300">
    <property type="entry name" value="MltA_B"/>
</dbReference>
<dbReference type="RefSeq" id="WP_109015155.1">
    <property type="nucleotide sequence ID" value="NZ_BDOQ01000004.1"/>
</dbReference>
<feature type="domain" description="Lytic transglycosylase MltA" evidence="6">
    <location>
        <begin position="162"/>
        <end position="319"/>
    </location>
</feature>
<evidence type="ECO:0000256" key="5">
    <source>
        <dbReference type="ARBA" id="ARBA00030918"/>
    </source>
</evidence>
<evidence type="ECO:0000256" key="2">
    <source>
        <dbReference type="ARBA" id="ARBA00012587"/>
    </source>
</evidence>
<dbReference type="GO" id="GO:0009253">
    <property type="term" value="P:peptidoglycan catabolic process"/>
    <property type="evidence" value="ECO:0007669"/>
    <property type="project" value="TreeGrafter"/>
</dbReference>
<dbReference type="Pfam" id="PF03562">
    <property type="entry name" value="MltA"/>
    <property type="match status" value="1"/>
</dbReference>
<dbReference type="CDD" id="cd14668">
    <property type="entry name" value="mlta_B"/>
    <property type="match status" value="1"/>
</dbReference>
<dbReference type="Proteomes" id="UP000245081">
    <property type="component" value="Unassembled WGS sequence"/>
</dbReference>
<dbReference type="EMBL" id="BDOQ01000004">
    <property type="protein sequence ID" value="GBG13946.1"/>
    <property type="molecule type" value="Genomic_DNA"/>
</dbReference>
<comment type="caution">
    <text evidence="7">The sequence shown here is derived from an EMBL/GenBank/DDBJ whole genome shotgun (WGS) entry which is preliminary data.</text>
</comment>
<keyword evidence="8" id="KW-1185">Reference proteome</keyword>
<comment type="catalytic activity">
    <reaction evidence="1">
        <text>Exolytic cleavage of the (1-&gt;4)-beta-glycosidic linkage between N-acetylmuramic acid (MurNAc) and N-acetylglucosamine (GlcNAc) residues in peptidoglycan, from either the reducing or the non-reducing ends of the peptidoglycan chains, with concomitant formation of a 1,6-anhydrobond in the MurNAc residue.</text>
        <dbReference type="EC" id="4.2.2.n1"/>
    </reaction>
</comment>
<dbReference type="AlphaFoldDB" id="A0A2R5F6S2"/>
<organism evidence="7 8">
    <name type="scientific">Novimethylophilus kurashikiensis</name>
    <dbReference type="NCBI Taxonomy" id="1825523"/>
    <lineage>
        <taxon>Bacteria</taxon>
        <taxon>Pseudomonadati</taxon>
        <taxon>Pseudomonadota</taxon>
        <taxon>Betaproteobacteria</taxon>
        <taxon>Nitrosomonadales</taxon>
        <taxon>Methylophilaceae</taxon>
        <taxon>Novimethylophilus</taxon>
    </lineage>
</organism>
<name>A0A2R5F6S2_9PROT</name>
<accession>A0A2R5F6S2</accession>
<dbReference type="SMART" id="SM00925">
    <property type="entry name" value="MltA"/>
    <property type="match status" value="1"/>
</dbReference>
<dbReference type="PANTHER" id="PTHR30124">
    <property type="entry name" value="MEMBRANE-BOUND LYTIC MUREIN TRANSGLYCOSYLASE A"/>
    <property type="match status" value="1"/>
</dbReference>
<dbReference type="GO" id="GO:0019867">
    <property type="term" value="C:outer membrane"/>
    <property type="evidence" value="ECO:0007669"/>
    <property type="project" value="InterPro"/>
</dbReference>
<dbReference type="GO" id="GO:0004553">
    <property type="term" value="F:hydrolase activity, hydrolyzing O-glycosyl compounds"/>
    <property type="evidence" value="ECO:0007669"/>
    <property type="project" value="InterPro"/>
</dbReference>
<dbReference type="GO" id="GO:0009254">
    <property type="term" value="P:peptidoglycan turnover"/>
    <property type="evidence" value="ECO:0007669"/>
    <property type="project" value="InterPro"/>
</dbReference>
<evidence type="ECO:0000256" key="1">
    <source>
        <dbReference type="ARBA" id="ARBA00001420"/>
    </source>
</evidence>
<dbReference type="InterPro" id="IPR036908">
    <property type="entry name" value="RlpA-like_sf"/>
</dbReference>